<geneLocation type="plasmid" evidence="2 3">
    <name>unnamed2</name>
</geneLocation>
<proteinExistence type="predicted"/>
<name>A0ABY7CCR7_9HYPH</name>
<protein>
    <submittedName>
        <fullName evidence="2">VirC2 family conjugal transfer protein</fullName>
    </submittedName>
</protein>
<organism evidence="2 3">
    <name type="scientific">Jiella pelagia</name>
    <dbReference type="NCBI Taxonomy" id="2986949"/>
    <lineage>
        <taxon>Bacteria</taxon>
        <taxon>Pseudomonadati</taxon>
        <taxon>Pseudomonadota</taxon>
        <taxon>Alphaproteobacteria</taxon>
        <taxon>Hyphomicrobiales</taxon>
        <taxon>Aurantimonadaceae</taxon>
        <taxon>Jiella</taxon>
    </lineage>
</organism>
<sequence length="202" mass="21193">MGFKRPSPDMPDYAEVRSRISPLGKFANNPVETESAPPKKPQRAQTPADNSPPAAPIAPSAAAKPAPAKEPGQQKPAPKASRSQISPGNTIQLKGTAAYPATGHDAHYDQAVAAYGERRALQLLLPPAVKAYVAAVQSGTIGTTLADYPRAKGGLKVARTLEVSMVEQIKAILDPMGLMSPGSLASEIFRQALSYKMGARGK</sequence>
<reference evidence="2" key="1">
    <citation type="submission" date="2022-12" db="EMBL/GenBank/DDBJ databases">
        <title>Jiella pelagia sp. nov., isolated from phosphonate enriched culture of Northwest Pacific surface seawater.</title>
        <authorList>
            <person name="Shin D.Y."/>
            <person name="Hwang C.Y."/>
        </authorList>
    </citation>
    <scope>NUCLEOTIDE SEQUENCE</scope>
    <source>
        <strain evidence="2">HL-NP1</strain>
        <plasmid evidence="2">unnamed2</plasmid>
    </source>
</reference>
<evidence type="ECO:0000313" key="3">
    <source>
        <dbReference type="Proteomes" id="UP001164020"/>
    </source>
</evidence>
<dbReference type="EMBL" id="CP114030">
    <property type="protein sequence ID" value="WAP71495.1"/>
    <property type="molecule type" value="Genomic_DNA"/>
</dbReference>
<keyword evidence="3" id="KW-1185">Reference proteome</keyword>
<evidence type="ECO:0000256" key="1">
    <source>
        <dbReference type="SAM" id="MobiDB-lite"/>
    </source>
</evidence>
<dbReference type="RefSeq" id="WP_139802393.1">
    <property type="nucleotide sequence ID" value="NZ_CP114030.1"/>
</dbReference>
<keyword evidence="2" id="KW-0614">Plasmid</keyword>
<accession>A0ABY7CCR7</accession>
<feature type="compositionally biased region" description="Low complexity" evidence="1">
    <location>
        <begin position="47"/>
        <end position="80"/>
    </location>
</feature>
<dbReference type="Proteomes" id="UP001164020">
    <property type="component" value="Plasmid unnamed2"/>
</dbReference>
<feature type="region of interest" description="Disordered" evidence="1">
    <location>
        <begin position="1"/>
        <end position="88"/>
    </location>
</feature>
<dbReference type="SUPFAM" id="SSF47598">
    <property type="entry name" value="Ribbon-helix-helix"/>
    <property type="match status" value="1"/>
</dbReference>
<gene>
    <name evidence="2" type="ORF">OH818_28130</name>
</gene>
<evidence type="ECO:0000313" key="2">
    <source>
        <dbReference type="EMBL" id="WAP71495.1"/>
    </source>
</evidence>
<dbReference type="InterPro" id="IPR010985">
    <property type="entry name" value="Ribbon_hlx_hlx"/>
</dbReference>
<dbReference type="Gene3D" id="1.10.1220.190">
    <property type="entry name" value="VirC2, RHH domain"/>
    <property type="match status" value="1"/>
</dbReference>
<dbReference type="InterPro" id="IPR038473">
    <property type="entry name" value="VirC2_C_sf"/>
</dbReference>